<name>A0ABX5YN90_9PLAN</name>
<keyword evidence="1" id="KW-0732">Signal</keyword>
<keyword evidence="3" id="KW-1185">Reference proteome</keyword>
<feature type="signal peptide" evidence="1">
    <location>
        <begin position="1"/>
        <end position="23"/>
    </location>
</feature>
<dbReference type="Proteomes" id="UP000322887">
    <property type="component" value="Chromosome"/>
</dbReference>
<gene>
    <name evidence="2" type="ORF">GmarT_29800</name>
</gene>
<sequence length="172" mass="18779">MLKVSKALVAVALIMACVASVDAAEKGAKKKKGNRKQANVTIQALKLPETIELNAEQKEKVEALKKEYTPQFAALQKKNREILTADQIKARRAAMKEAKDAGKKGKELREAVSAALNLTDDQEKQMKAVTGDIRKLNGEVVGKLEGVLTADQFAKIKKPAKGKKNKNKKKNS</sequence>
<dbReference type="EMBL" id="CP042910">
    <property type="protein sequence ID" value="QEG17102.1"/>
    <property type="molecule type" value="Genomic_DNA"/>
</dbReference>
<evidence type="ECO:0000313" key="3">
    <source>
        <dbReference type="Proteomes" id="UP000322887"/>
    </source>
</evidence>
<protein>
    <submittedName>
        <fullName evidence="2">LTXXQ motif protein</fullName>
    </submittedName>
</protein>
<proteinExistence type="predicted"/>
<dbReference type="PROSITE" id="PS51257">
    <property type="entry name" value="PROKAR_LIPOPROTEIN"/>
    <property type="match status" value="1"/>
</dbReference>
<evidence type="ECO:0000313" key="2">
    <source>
        <dbReference type="EMBL" id="QEG17102.1"/>
    </source>
</evidence>
<reference evidence="2 3" key="1">
    <citation type="submission" date="2019-08" db="EMBL/GenBank/DDBJ databases">
        <title>Deep-cultivation of Planctomycetes and their phenomic and genomic characterization uncovers novel biology.</title>
        <authorList>
            <person name="Wiegand S."/>
            <person name="Jogler M."/>
            <person name="Boedeker C."/>
            <person name="Pinto D."/>
            <person name="Vollmers J."/>
            <person name="Rivas-Marin E."/>
            <person name="Kohn T."/>
            <person name="Peeters S.H."/>
            <person name="Heuer A."/>
            <person name="Rast P."/>
            <person name="Oberbeckmann S."/>
            <person name="Bunk B."/>
            <person name="Jeske O."/>
            <person name="Meyerdierks A."/>
            <person name="Storesund J.E."/>
            <person name="Kallscheuer N."/>
            <person name="Luecker S."/>
            <person name="Lage O.M."/>
            <person name="Pohl T."/>
            <person name="Merkel B.J."/>
            <person name="Hornburger P."/>
            <person name="Mueller R.-W."/>
            <person name="Bruemmer F."/>
            <person name="Labrenz M."/>
            <person name="Spormann A.M."/>
            <person name="Op den Camp H."/>
            <person name="Overmann J."/>
            <person name="Amann R."/>
            <person name="Jetten M.S.M."/>
            <person name="Mascher T."/>
            <person name="Medema M.H."/>
            <person name="Devos D.P."/>
            <person name="Kaster A.-K."/>
            <person name="Ovreas L."/>
            <person name="Rohde M."/>
            <person name="Galperin M.Y."/>
            <person name="Jogler C."/>
        </authorList>
    </citation>
    <scope>NUCLEOTIDE SEQUENCE [LARGE SCALE GENOMIC DNA]</scope>
    <source>
        <strain evidence="2 3">DSM 8797</strain>
    </source>
</reference>
<feature type="chain" id="PRO_5046444294" evidence="1">
    <location>
        <begin position="24"/>
        <end position="172"/>
    </location>
</feature>
<dbReference type="RefSeq" id="WP_002646580.1">
    <property type="nucleotide sequence ID" value="NZ_CP042910.1"/>
</dbReference>
<evidence type="ECO:0000256" key="1">
    <source>
        <dbReference type="SAM" id="SignalP"/>
    </source>
</evidence>
<organism evidence="2 3">
    <name type="scientific">Gimesia maris</name>
    <dbReference type="NCBI Taxonomy" id="122"/>
    <lineage>
        <taxon>Bacteria</taxon>
        <taxon>Pseudomonadati</taxon>
        <taxon>Planctomycetota</taxon>
        <taxon>Planctomycetia</taxon>
        <taxon>Planctomycetales</taxon>
        <taxon>Planctomycetaceae</taxon>
        <taxon>Gimesia</taxon>
    </lineage>
</organism>
<accession>A0ABX5YN90</accession>
<dbReference type="GeneID" id="98647513"/>